<feature type="transmembrane region" description="Helical" evidence="7">
    <location>
        <begin position="435"/>
        <end position="460"/>
    </location>
</feature>
<evidence type="ECO:0000256" key="4">
    <source>
        <dbReference type="ARBA" id="ARBA00022989"/>
    </source>
</evidence>
<keyword evidence="3 7" id="KW-0812">Transmembrane</keyword>
<dbReference type="Proteomes" id="UP000181728">
    <property type="component" value="Unassembled WGS sequence"/>
</dbReference>
<feature type="domain" description="MacB-like periplasmic core" evidence="9">
    <location>
        <begin position="513"/>
        <end position="703"/>
    </location>
</feature>
<dbReference type="InterPro" id="IPR025857">
    <property type="entry name" value="MacB_PCD"/>
</dbReference>
<feature type="transmembrane region" description="Helical" evidence="7">
    <location>
        <begin position="512"/>
        <end position="532"/>
    </location>
</feature>
<accession>A0A6N4A488</accession>
<keyword evidence="4 7" id="KW-1133">Transmembrane helix</keyword>
<evidence type="ECO:0000259" key="8">
    <source>
        <dbReference type="Pfam" id="PF02687"/>
    </source>
</evidence>
<feature type="domain" description="ABC3 transporter permease C-terminal" evidence="8">
    <location>
        <begin position="346"/>
        <end position="459"/>
    </location>
</feature>
<dbReference type="PANTHER" id="PTHR30287">
    <property type="entry name" value="MEMBRANE COMPONENT OF PREDICTED ABC SUPERFAMILY METABOLITE UPTAKE TRANSPORTER"/>
    <property type="match status" value="1"/>
</dbReference>
<keyword evidence="2" id="KW-1003">Cell membrane</keyword>
<dbReference type="PANTHER" id="PTHR30287:SF1">
    <property type="entry name" value="INNER MEMBRANE PROTEIN"/>
    <property type="match status" value="1"/>
</dbReference>
<proteinExistence type="predicted"/>
<dbReference type="InterPro" id="IPR038766">
    <property type="entry name" value="Membrane_comp_ABC_pdt"/>
</dbReference>
<dbReference type="RefSeq" id="WP_071420102.1">
    <property type="nucleotide sequence ID" value="NZ_MLLI01000185.1"/>
</dbReference>
<evidence type="ECO:0000256" key="2">
    <source>
        <dbReference type="ARBA" id="ARBA00022475"/>
    </source>
</evidence>
<dbReference type="AlphaFoldDB" id="A0A6N4A488"/>
<dbReference type="Pfam" id="PF12704">
    <property type="entry name" value="MacB_PCD"/>
    <property type="match status" value="1"/>
</dbReference>
<name>A0A6N4A488_OENOE</name>
<evidence type="ECO:0000259" key="9">
    <source>
        <dbReference type="Pfam" id="PF12704"/>
    </source>
</evidence>
<feature type="domain" description="ABC3 transporter permease C-terminal" evidence="8">
    <location>
        <begin position="746"/>
        <end position="862"/>
    </location>
</feature>
<organism evidence="10 11">
    <name type="scientific">Oenococcus oeni</name>
    <name type="common">Leuconostoc oenos</name>
    <dbReference type="NCBI Taxonomy" id="1247"/>
    <lineage>
        <taxon>Bacteria</taxon>
        <taxon>Bacillati</taxon>
        <taxon>Bacillota</taxon>
        <taxon>Bacilli</taxon>
        <taxon>Lactobacillales</taxon>
        <taxon>Lactobacillaceae</taxon>
        <taxon>Oenococcus</taxon>
    </lineage>
</organism>
<evidence type="ECO:0000256" key="3">
    <source>
        <dbReference type="ARBA" id="ARBA00022692"/>
    </source>
</evidence>
<sequence>MKPLTKNMWRAIKNSLGRFIAIVLIIMLGVLIFVGVKASGPSLNDSLSKTLLNTKLSDIQVLSTTGFDKKDIKIAEKLSDAKAEAVKFKYVLAGKDKSAVALFGYQSQQKQNKLILRSGRLPKSKNEIVLDNRAKTKYGYKLGQTFTFLKSANLKQRKYKIVGFADSPMYIDNTERGTTDIGDGTVHFFAYIPDNQMNLDSATLLNIRFDSLQKYSSFGNHYQDQINKKIIQLKKLFKTRSKIRSSQILNKTLSVIEGKQKQLNQAKNEVDQAKKQLVEKSGGLVKTTPKLDQQEKRLNVQQKKLSGLLKKANQNSKTVYTWQTREDLPGFSTYGDSSNRISAIANVFPAFFFLIAALITFTTITRMIEEARGQIGIFKALGYSKFSIARNYIGYALMAGMAGTIIGALIGNNFLPRIVLSLYKNYIPLVAVVKFQWGFFALSILFSLIATTGAAIIVVFNELSEKPAALMQAKSPKSAKKILLEKIKPLWSSLNFKQKISYRNLFRYKSRMFMTIIGIAGGTALILTGFGIQNSIAASGTRQFNELTKYQALIRLKSAKSGNRVLETLQKNKRYKSHVDISSDIGKIQANGKQVSDTGIYVPKENSRFYQYVNLRRVNSNQKITLPKKGVVITQKIAAVLNINIGDKIRITTSSGIKAQAEVKAIAENFVGNFMYMSQSSYTKLFSHKANWNSFLIRLKTQTEKQRNKLSNQLIEKDDVLGVTYSEDQKNTVSNMSSSLIPIILILILLSGILSFAVLYNLTNINISERIRELSTVKVLGFYDKEVTMYVVRENIVLTIIGIFTGYIVGNLLTWYILQQAETDQVIFPLTIHLFGYIASTFLMILFTVIVMFITHQRLKNIDMVSALKSNE</sequence>
<keyword evidence="5 7" id="KW-0472">Membrane</keyword>
<protein>
    <submittedName>
        <fullName evidence="10">Peptide ABC transporter permease</fullName>
    </submittedName>
</protein>
<keyword evidence="6" id="KW-0175">Coiled coil</keyword>
<evidence type="ECO:0000256" key="7">
    <source>
        <dbReference type="SAM" id="Phobius"/>
    </source>
</evidence>
<evidence type="ECO:0000313" key="10">
    <source>
        <dbReference type="EMBL" id="OIM20578.1"/>
    </source>
</evidence>
<feature type="transmembrane region" description="Helical" evidence="7">
    <location>
        <begin position="392"/>
        <end position="415"/>
    </location>
</feature>
<feature type="transmembrane region" description="Helical" evidence="7">
    <location>
        <begin position="830"/>
        <end position="854"/>
    </location>
</feature>
<gene>
    <name evidence="10" type="ORF">ATX59_08370</name>
</gene>
<comment type="subcellular location">
    <subcellularLocation>
        <location evidence="1">Cell membrane</location>
        <topology evidence="1">Multi-pass membrane protein</topology>
    </subcellularLocation>
</comment>
<reference evidence="10 11" key="1">
    <citation type="journal article" date="2016" name="BMC Genomics">
        <title>Consensus pan-genome assembly of the specialised wine bacterium Oenococcus oeni.</title>
        <authorList>
            <person name="Sternes P.R."/>
            <person name="Borneman A.R."/>
        </authorList>
    </citation>
    <scope>NUCLEOTIDE SEQUENCE [LARGE SCALE GENOMIC DNA]</scope>
    <source>
        <strain evidence="10 11">AWRIB661</strain>
    </source>
</reference>
<feature type="transmembrane region" description="Helical" evidence="7">
    <location>
        <begin position="343"/>
        <end position="364"/>
    </location>
</feature>
<feature type="transmembrane region" description="Helical" evidence="7">
    <location>
        <begin position="796"/>
        <end position="818"/>
    </location>
</feature>
<dbReference type="InterPro" id="IPR003838">
    <property type="entry name" value="ABC3_permease_C"/>
</dbReference>
<evidence type="ECO:0000256" key="1">
    <source>
        <dbReference type="ARBA" id="ARBA00004651"/>
    </source>
</evidence>
<feature type="transmembrane region" description="Helical" evidence="7">
    <location>
        <begin position="740"/>
        <end position="762"/>
    </location>
</feature>
<dbReference type="EMBL" id="MLOK01000054">
    <property type="protein sequence ID" value="OIM20578.1"/>
    <property type="molecule type" value="Genomic_DNA"/>
</dbReference>
<dbReference type="Pfam" id="PF02687">
    <property type="entry name" value="FtsX"/>
    <property type="match status" value="2"/>
</dbReference>
<comment type="caution">
    <text evidence="10">The sequence shown here is derived from an EMBL/GenBank/DDBJ whole genome shotgun (WGS) entry which is preliminary data.</text>
</comment>
<feature type="coiled-coil region" evidence="6">
    <location>
        <begin position="249"/>
        <end position="311"/>
    </location>
</feature>
<evidence type="ECO:0000256" key="5">
    <source>
        <dbReference type="ARBA" id="ARBA00023136"/>
    </source>
</evidence>
<evidence type="ECO:0000313" key="11">
    <source>
        <dbReference type="Proteomes" id="UP000181728"/>
    </source>
</evidence>
<evidence type="ECO:0000256" key="6">
    <source>
        <dbReference type="SAM" id="Coils"/>
    </source>
</evidence>
<dbReference type="GO" id="GO:0005886">
    <property type="term" value="C:plasma membrane"/>
    <property type="evidence" value="ECO:0007669"/>
    <property type="project" value="UniProtKB-SubCell"/>
</dbReference>